<organism evidence="1">
    <name type="scientific">Euplotes harpa</name>
    <dbReference type="NCBI Taxonomy" id="151035"/>
    <lineage>
        <taxon>Eukaryota</taxon>
        <taxon>Sar</taxon>
        <taxon>Alveolata</taxon>
        <taxon>Ciliophora</taxon>
        <taxon>Intramacronucleata</taxon>
        <taxon>Spirotrichea</taxon>
        <taxon>Hypotrichia</taxon>
        <taxon>Euplotida</taxon>
        <taxon>Euplotidae</taxon>
        <taxon>Euplotes</taxon>
    </lineage>
</organism>
<gene>
    <name evidence="1" type="ORF">EHAR0213_LOCUS10796</name>
</gene>
<dbReference type="EMBL" id="HBII01025951">
    <property type="protein sequence ID" value="CAE0351881.1"/>
    <property type="molecule type" value="Transcribed_RNA"/>
</dbReference>
<accession>A0A7S3JD37</accession>
<dbReference type="AlphaFoldDB" id="A0A7S3JD37"/>
<name>A0A7S3JD37_9SPIT</name>
<sequence>MVKFTKEEYYSKWEAVSKKFEETPDSTVTRDQVRGILEENDVPAEFIDSHFGAVMDYVDGKHVSELDEETMKGFVHEIFVSAKEAGLIEDS</sequence>
<proteinExistence type="predicted"/>
<evidence type="ECO:0000313" key="1">
    <source>
        <dbReference type="EMBL" id="CAE0351881.1"/>
    </source>
</evidence>
<reference evidence="1" key="1">
    <citation type="submission" date="2021-01" db="EMBL/GenBank/DDBJ databases">
        <authorList>
            <person name="Corre E."/>
            <person name="Pelletier E."/>
            <person name="Niang G."/>
            <person name="Scheremetjew M."/>
            <person name="Finn R."/>
            <person name="Kale V."/>
            <person name="Holt S."/>
            <person name="Cochrane G."/>
            <person name="Meng A."/>
            <person name="Brown T."/>
            <person name="Cohen L."/>
        </authorList>
    </citation>
    <scope>NUCLEOTIDE SEQUENCE</scope>
    <source>
        <strain evidence="1">FSP1.4</strain>
    </source>
</reference>
<protein>
    <submittedName>
        <fullName evidence="1">Uncharacterized protein</fullName>
    </submittedName>
</protein>